<protein>
    <submittedName>
        <fullName evidence="2">Uncharacterized protein</fullName>
    </submittedName>
</protein>
<dbReference type="Proteomes" id="UP001058353">
    <property type="component" value="Chromosome"/>
</dbReference>
<organism evidence="2 3">
    <name type="scientific">Klebsiella quasipneumoniae subsp. quasipneumoniae</name>
    <dbReference type="NCBI Taxonomy" id="1667327"/>
    <lineage>
        <taxon>Bacteria</taxon>
        <taxon>Pseudomonadati</taxon>
        <taxon>Pseudomonadota</taxon>
        <taxon>Gammaproteobacteria</taxon>
        <taxon>Enterobacterales</taxon>
        <taxon>Enterobacteriaceae</taxon>
        <taxon>Klebsiella/Raoultella group</taxon>
        <taxon>Klebsiella</taxon>
        <taxon>Klebsiella pneumoniae complex</taxon>
    </lineage>
</organism>
<gene>
    <name evidence="2" type="ORF">KAM644c_07560</name>
</gene>
<accession>A0AAN2CCH2</accession>
<reference evidence="2" key="1">
    <citation type="submission" date="2022-07" db="EMBL/GenBank/DDBJ databases">
        <title>Complete genome sequence of carbapenem-resistant Klebsiella spp. in Japan.</title>
        <authorList>
            <person name="Maehana S."/>
            <person name="Suzuki M."/>
            <person name="Kitasato H."/>
        </authorList>
    </citation>
    <scope>NUCLEOTIDE SEQUENCE</scope>
    <source>
        <strain evidence="2">KAM644</strain>
    </source>
</reference>
<feature type="compositionally biased region" description="Basic and acidic residues" evidence="1">
    <location>
        <begin position="16"/>
        <end position="46"/>
    </location>
</feature>
<dbReference type="EMBL" id="AP026407">
    <property type="protein sequence ID" value="BDO11690.1"/>
    <property type="molecule type" value="Genomic_DNA"/>
</dbReference>
<evidence type="ECO:0000256" key="1">
    <source>
        <dbReference type="SAM" id="MobiDB-lite"/>
    </source>
</evidence>
<sequence length="67" mass="7469">MIAQNDQKVHTGIAHGEMHEKCTKKMHTREVHARDAHAGDVREGSTRRIYSGLPCETGRAISTIKTD</sequence>
<dbReference type="AlphaFoldDB" id="A0AAN2CCH2"/>
<feature type="region of interest" description="Disordered" evidence="1">
    <location>
        <begin position="1"/>
        <end position="47"/>
    </location>
</feature>
<proteinExistence type="predicted"/>
<name>A0AAN2CCH2_9ENTR</name>
<evidence type="ECO:0000313" key="3">
    <source>
        <dbReference type="Proteomes" id="UP001058353"/>
    </source>
</evidence>
<evidence type="ECO:0000313" key="2">
    <source>
        <dbReference type="EMBL" id="BDO11690.1"/>
    </source>
</evidence>